<sequence length="233" mass="26858">MTSPHLPAREGTQPRRPAPALTEQEEEKKKEGIRKKRAWHHVNRKAKKSEQPFTQGRRAGGKRGSCAGIDFWTFVSIERRLEAIERTQTPAATVAEFRAELDRLKQDVYDQVSIVDDIPDVRNPGSLDAAALRSLKPRVTIELSGTIVYNKWDDVFSQLALIPGCPFQDTDHFKTVFKTIKETEEKNKKAQRMPPYDSPKRKTRRRRPPGQMTTQRRILSNMTPKRMIKKSRI</sequence>
<evidence type="ECO:0000256" key="1">
    <source>
        <dbReference type="SAM" id="MobiDB-lite"/>
    </source>
</evidence>
<dbReference type="OrthoDB" id="5105430at2759"/>
<name>A0A1J7IGN1_9PEZI</name>
<proteinExistence type="predicted"/>
<dbReference type="Proteomes" id="UP000182658">
    <property type="component" value="Unassembled WGS sequence"/>
</dbReference>
<dbReference type="STRING" id="1408157.A0A1J7IGN1"/>
<gene>
    <name evidence="2" type="ORF">CONLIGDRAFT_683425</name>
</gene>
<feature type="region of interest" description="Disordered" evidence="1">
    <location>
        <begin position="184"/>
        <end position="215"/>
    </location>
</feature>
<accession>A0A1J7IGN1</accession>
<dbReference type="AlphaFoldDB" id="A0A1J7IGN1"/>
<dbReference type="EMBL" id="KV875100">
    <property type="protein sequence ID" value="OIW26443.1"/>
    <property type="molecule type" value="Genomic_DNA"/>
</dbReference>
<protein>
    <submittedName>
        <fullName evidence="2">Uncharacterized protein</fullName>
    </submittedName>
</protein>
<evidence type="ECO:0000313" key="3">
    <source>
        <dbReference type="Proteomes" id="UP000182658"/>
    </source>
</evidence>
<dbReference type="Gene3D" id="3.40.50.10810">
    <property type="entry name" value="Tandem AAA-ATPase domain"/>
    <property type="match status" value="1"/>
</dbReference>
<evidence type="ECO:0000313" key="2">
    <source>
        <dbReference type="EMBL" id="OIW26443.1"/>
    </source>
</evidence>
<dbReference type="InParanoid" id="A0A1J7IGN1"/>
<dbReference type="InterPro" id="IPR038718">
    <property type="entry name" value="SNF2-like_sf"/>
</dbReference>
<feature type="region of interest" description="Disordered" evidence="1">
    <location>
        <begin position="1"/>
        <end position="62"/>
    </location>
</feature>
<organism evidence="2 3">
    <name type="scientific">Coniochaeta ligniaria NRRL 30616</name>
    <dbReference type="NCBI Taxonomy" id="1408157"/>
    <lineage>
        <taxon>Eukaryota</taxon>
        <taxon>Fungi</taxon>
        <taxon>Dikarya</taxon>
        <taxon>Ascomycota</taxon>
        <taxon>Pezizomycotina</taxon>
        <taxon>Sordariomycetes</taxon>
        <taxon>Sordariomycetidae</taxon>
        <taxon>Coniochaetales</taxon>
        <taxon>Coniochaetaceae</taxon>
        <taxon>Coniochaeta</taxon>
    </lineage>
</organism>
<reference evidence="2 3" key="1">
    <citation type="submission" date="2016-10" db="EMBL/GenBank/DDBJ databases">
        <title>Draft genome sequence of Coniochaeta ligniaria NRRL30616, a lignocellulolytic fungus for bioabatement of inhibitors in plant biomass hydrolysates.</title>
        <authorList>
            <consortium name="DOE Joint Genome Institute"/>
            <person name="Jimenez D.J."/>
            <person name="Hector R.E."/>
            <person name="Riley R."/>
            <person name="Sun H."/>
            <person name="Grigoriev I.V."/>
            <person name="Van Elsas J.D."/>
            <person name="Nichols N.N."/>
        </authorList>
    </citation>
    <scope>NUCLEOTIDE SEQUENCE [LARGE SCALE GENOMIC DNA]</scope>
    <source>
        <strain evidence="2 3">NRRL 30616</strain>
    </source>
</reference>
<feature type="compositionally biased region" description="Basic residues" evidence="1">
    <location>
        <begin position="31"/>
        <end position="47"/>
    </location>
</feature>
<keyword evidence="3" id="KW-1185">Reference proteome</keyword>